<dbReference type="EMBL" id="LCWV01000047">
    <property type="protein sequence ID" value="PWI64709.1"/>
    <property type="molecule type" value="Genomic_DNA"/>
</dbReference>
<proteinExistence type="predicted"/>
<feature type="compositionally biased region" description="Polar residues" evidence="1">
    <location>
        <begin position="399"/>
        <end position="456"/>
    </location>
</feature>
<protein>
    <submittedName>
        <fullName evidence="2">Uncharacterized protein</fullName>
    </submittedName>
</protein>
<evidence type="ECO:0000256" key="1">
    <source>
        <dbReference type="SAM" id="MobiDB-lite"/>
    </source>
</evidence>
<feature type="region of interest" description="Disordered" evidence="1">
    <location>
        <begin position="306"/>
        <end position="487"/>
    </location>
</feature>
<accession>A0A2U3DR39</accession>
<feature type="compositionally biased region" description="Low complexity" evidence="1">
    <location>
        <begin position="457"/>
        <end position="470"/>
    </location>
</feature>
<dbReference type="AlphaFoldDB" id="A0A2U3DR39"/>
<sequence length="552" mass="60420">MGTPDSQSEQHQPSGFGQRTALDSSQDCSSMQDNIGEPSSLPLRGQLKRKRKVRSIQKRYSILDVHAATTQAIRRRLHVIFNEKAETSLQHLNHCFDVVERADARPKTLMEMWREMKDSNQSLDEVCDATSTYGKVHIKSAKSQKWIGDCLTGFASYYERTYLSGRKDDNTPSRWPRAVYRTVKLVSQLSEMIGSASLIILLSLALNDSRLTFIARARDKDMTDILNHLGPEVLNLLKECATATRDQSAVVSEKTIIPLLNPVAFVAWCYESVCKELDLQGFSKLSNEIFAKISLEDAKSAIVATHVPPPQSNATTAVQAPEGSTNHIDRSRAHSPAMPRGGKVPPRSSSPAKTSRGDVNPGTTPSSPGSSQTSEQPPENARSPSDRSPTMPNRYGREQTFSTSSELGTDTTQRDGQFPSISLEQEGDTSTNHVNGRASGTHSGNGPDHPNTSPIASNSLLLLSSPNSRLLPDEESHSTVWSQSTKEVDSAGAADSAVTSAGSAQTSGNYSPYGFYMLAPLMIEQLLLFHFNILRDYGPKVKFHFGYLSSCD</sequence>
<dbReference type="Proteomes" id="UP000245956">
    <property type="component" value="Unassembled WGS sequence"/>
</dbReference>
<evidence type="ECO:0000313" key="2">
    <source>
        <dbReference type="EMBL" id="PWI64709.1"/>
    </source>
</evidence>
<feature type="region of interest" description="Disordered" evidence="1">
    <location>
        <begin position="1"/>
        <end position="49"/>
    </location>
</feature>
<name>A0A2U3DR39_PURLI</name>
<feature type="compositionally biased region" description="Polar residues" evidence="1">
    <location>
        <begin position="1"/>
        <end position="33"/>
    </location>
</feature>
<organism evidence="2 3">
    <name type="scientific">Purpureocillium lilacinum</name>
    <name type="common">Paecilomyces lilacinus</name>
    <dbReference type="NCBI Taxonomy" id="33203"/>
    <lineage>
        <taxon>Eukaryota</taxon>
        <taxon>Fungi</taxon>
        <taxon>Dikarya</taxon>
        <taxon>Ascomycota</taxon>
        <taxon>Pezizomycotina</taxon>
        <taxon>Sordariomycetes</taxon>
        <taxon>Hypocreomycetidae</taxon>
        <taxon>Hypocreales</taxon>
        <taxon>Ophiocordycipitaceae</taxon>
        <taxon>Purpureocillium</taxon>
    </lineage>
</organism>
<feature type="compositionally biased region" description="Low complexity" evidence="1">
    <location>
        <begin position="361"/>
        <end position="379"/>
    </location>
</feature>
<comment type="caution">
    <text evidence="2">The sequence shown here is derived from an EMBL/GenBank/DDBJ whole genome shotgun (WGS) entry which is preliminary data.</text>
</comment>
<reference evidence="2 3" key="1">
    <citation type="journal article" date="2016" name="Front. Microbiol.">
        <title>Genome and transcriptome sequences reveal the specific parasitism of the nematophagous Purpureocillium lilacinum 36-1.</title>
        <authorList>
            <person name="Xie J."/>
            <person name="Li S."/>
            <person name="Mo C."/>
            <person name="Xiao X."/>
            <person name="Peng D."/>
            <person name="Wang G."/>
            <person name="Xiao Y."/>
        </authorList>
    </citation>
    <scope>NUCLEOTIDE SEQUENCE [LARGE SCALE GENOMIC DNA]</scope>
    <source>
        <strain evidence="2 3">36-1</strain>
    </source>
</reference>
<feature type="compositionally biased region" description="Polar residues" evidence="1">
    <location>
        <begin position="312"/>
        <end position="326"/>
    </location>
</feature>
<evidence type="ECO:0000313" key="3">
    <source>
        <dbReference type="Proteomes" id="UP000245956"/>
    </source>
</evidence>
<gene>
    <name evidence="2" type="ORF">PCL_08635</name>
</gene>
<feature type="compositionally biased region" description="Polar residues" evidence="1">
    <location>
        <begin position="382"/>
        <end position="391"/>
    </location>
</feature>